<name>A0AC61Y3Q3_9FLAO</name>
<accession>A0AC61Y3Q3</accession>
<evidence type="ECO:0000313" key="1">
    <source>
        <dbReference type="EMBL" id="VVU99075.1"/>
    </source>
</evidence>
<keyword evidence="2" id="KW-1185">Reference proteome</keyword>
<proteinExistence type="predicted"/>
<protein>
    <submittedName>
        <fullName evidence="1">Uncharacterized protein</fullName>
    </submittedName>
</protein>
<sequence length="264" mass="30714">MKIDQGNDLSKIEESFIDNLKYRTKGQIQNLLSGLSKIKGIFFREDNLIYVDLKDKTNRKNFVALHELGHGILPWQNELSLALDNKSSLSMDVEEQFELEANLFASATLFQHERFNRELEKLPLSIKSGMALAKKFGSSNHAALRNYVLKSRNRCGMIVLDKIPEPKWNKPFCSLRNLFYSNSFLQDIGELSIPEAFGYKWGFAQDFKHKRRLHEAGEIEFTNIVGDTINCKYHYFFNYYNAFVFFFPADEKKKSKTKIILKNV</sequence>
<gene>
    <name evidence="1" type="ORF">FVB9532_00325</name>
</gene>
<comment type="caution">
    <text evidence="1">The sequence shown here is derived from an EMBL/GenBank/DDBJ whole genome shotgun (WGS) entry which is preliminary data.</text>
</comment>
<reference evidence="1" key="1">
    <citation type="submission" date="2019-09" db="EMBL/GenBank/DDBJ databases">
        <authorList>
            <person name="Rodrigo-Torres L."/>
            <person name="Arahal R. D."/>
            <person name="Lucena T."/>
        </authorList>
    </citation>
    <scope>NUCLEOTIDE SEQUENCE</scope>
    <source>
        <strain evidence="1">ISS653</strain>
    </source>
</reference>
<dbReference type="Proteomes" id="UP000356253">
    <property type="component" value="Unassembled WGS sequence"/>
</dbReference>
<organism evidence="1 2">
    <name type="scientific">Mesonia oceanica</name>
    <dbReference type="NCBI Taxonomy" id="2687242"/>
    <lineage>
        <taxon>Bacteria</taxon>
        <taxon>Pseudomonadati</taxon>
        <taxon>Bacteroidota</taxon>
        <taxon>Flavobacteriia</taxon>
        <taxon>Flavobacteriales</taxon>
        <taxon>Flavobacteriaceae</taxon>
        <taxon>Mesonia</taxon>
    </lineage>
</organism>
<dbReference type="EMBL" id="CABVMM010000001">
    <property type="protein sequence ID" value="VVU99075.1"/>
    <property type="molecule type" value="Genomic_DNA"/>
</dbReference>
<evidence type="ECO:0000313" key="2">
    <source>
        <dbReference type="Proteomes" id="UP000356253"/>
    </source>
</evidence>